<evidence type="ECO:0000256" key="3">
    <source>
        <dbReference type="ARBA" id="ARBA00022989"/>
    </source>
</evidence>
<comment type="subcellular location">
    <subcellularLocation>
        <location evidence="1">Membrane</location>
        <topology evidence="1">Multi-pass membrane protein</topology>
    </subcellularLocation>
</comment>
<sequence length="118" mass="13559">MQFSMECLVPDNRVHILWQVIPYTLLTIGEILFVVTGMEFSYAEAAPAMKSLVQAIWTMNMAVGNLIFLLLSYLIKKIHLEDTAYEFLISGLLMLIISIVFIFLAQFYYSYVEEDADC</sequence>
<keyword evidence="4 5" id="KW-0472">Membrane</keyword>
<organism evidence="6 7">
    <name type="scientific">Bursaphelenchus xylophilus</name>
    <name type="common">Pinewood nematode worm</name>
    <name type="synonym">Aphelenchoides xylophilus</name>
    <dbReference type="NCBI Taxonomy" id="6326"/>
    <lineage>
        <taxon>Eukaryota</taxon>
        <taxon>Metazoa</taxon>
        <taxon>Ecdysozoa</taxon>
        <taxon>Nematoda</taxon>
        <taxon>Chromadorea</taxon>
        <taxon>Rhabditida</taxon>
        <taxon>Tylenchina</taxon>
        <taxon>Tylenchomorpha</taxon>
        <taxon>Aphelenchoidea</taxon>
        <taxon>Aphelenchoididae</taxon>
        <taxon>Bursaphelenchus</taxon>
    </lineage>
</organism>
<dbReference type="WBParaSite" id="BXY_1296600.1">
    <property type="protein sequence ID" value="BXY_1296600.1"/>
    <property type="gene ID" value="BXY_1296600"/>
</dbReference>
<name>A0A1I7SIU3_BURXY</name>
<dbReference type="Proteomes" id="UP000095284">
    <property type="component" value="Unplaced"/>
</dbReference>
<keyword evidence="2 5" id="KW-0812">Transmembrane</keyword>
<protein>
    <submittedName>
        <fullName evidence="7">Solute carrier family 15 member 1</fullName>
    </submittedName>
</protein>
<keyword evidence="3 5" id="KW-1133">Transmembrane helix</keyword>
<dbReference type="SUPFAM" id="SSF103473">
    <property type="entry name" value="MFS general substrate transporter"/>
    <property type="match status" value="1"/>
</dbReference>
<reference evidence="7" key="1">
    <citation type="submission" date="2016-11" db="UniProtKB">
        <authorList>
            <consortium name="WormBaseParasite"/>
        </authorList>
    </citation>
    <scope>IDENTIFICATION</scope>
</reference>
<dbReference type="AlphaFoldDB" id="A0A1I7SIU3"/>
<evidence type="ECO:0000256" key="5">
    <source>
        <dbReference type="SAM" id="Phobius"/>
    </source>
</evidence>
<dbReference type="InterPro" id="IPR000109">
    <property type="entry name" value="POT_fam"/>
</dbReference>
<evidence type="ECO:0000313" key="6">
    <source>
        <dbReference type="Proteomes" id="UP000095284"/>
    </source>
</evidence>
<feature type="transmembrane region" description="Helical" evidence="5">
    <location>
        <begin position="87"/>
        <end position="109"/>
    </location>
</feature>
<evidence type="ECO:0000256" key="2">
    <source>
        <dbReference type="ARBA" id="ARBA00022692"/>
    </source>
</evidence>
<proteinExistence type="predicted"/>
<dbReference type="Pfam" id="PF00854">
    <property type="entry name" value="PTR2"/>
    <property type="match status" value="1"/>
</dbReference>
<evidence type="ECO:0000256" key="1">
    <source>
        <dbReference type="ARBA" id="ARBA00004141"/>
    </source>
</evidence>
<dbReference type="InterPro" id="IPR036259">
    <property type="entry name" value="MFS_trans_sf"/>
</dbReference>
<evidence type="ECO:0000313" key="7">
    <source>
        <dbReference type="WBParaSite" id="BXY_1296600.1"/>
    </source>
</evidence>
<feature type="transmembrane region" description="Helical" evidence="5">
    <location>
        <begin position="20"/>
        <end position="43"/>
    </location>
</feature>
<dbReference type="GO" id="GO:0016020">
    <property type="term" value="C:membrane"/>
    <property type="evidence" value="ECO:0007669"/>
    <property type="project" value="UniProtKB-SubCell"/>
</dbReference>
<dbReference type="GO" id="GO:0022857">
    <property type="term" value="F:transmembrane transporter activity"/>
    <property type="evidence" value="ECO:0007669"/>
    <property type="project" value="InterPro"/>
</dbReference>
<accession>A0A1I7SIU3</accession>
<evidence type="ECO:0000256" key="4">
    <source>
        <dbReference type="ARBA" id="ARBA00023136"/>
    </source>
</evidence>
<feature type="transmembrane region" description="Helical" evidence="5">
    <location>
        <begin position="55"/>
        <end position="75"/>
    </location>
</feature>
<dbReference type="Gene3D" id="1.20.1250.20">
    <property type="entry name" value="MFS general substrate transporter like domains"/>
    <property type="match status" value="1"/>
</dbReference>